<dbReference type="OrthoDB" id="1442023at2"/>
<dbReference type="AlphaFoldDB" id="A0A5D0G633"/>
<accession>A0A5D0G633</accession>
<comment type="caution">
    <text evidence="2">The sequence shown here is derived from an EMBL/GenBank/DDBJ whole genome shotgun (WGS) entry which is preliminary data.</text>
</comment>
<protein>
    <submittedName>
        <fullName evidence="2">Uncharacterized protein</fullName>
    </submittedName>
</protein>
<dbReference type="Proteomes" id="UP000324550">
    <property type="component" value="Unassembled WGS sequence"/>
</dbReference>
<evidence type="ECO:0000313" key="3">
    <source>
        <dbReference type="Proteomes" id="UP000324550"/>
    </source>
</evidence>
<sequence length="233" mass="26973">MNKYLVILFALSINFSFSQASSNASANSLANSSRMLANNGLWINNNSSNSELKGSPYLFDSWNSDNAVIYMADDRAYRLKSLNYNVRLERFEAKFSEDSVLALNPKNINKIVVDNRTFKRYLDPEFQRNSYFEEIVKTNSITILRKFETEIVEGNFNPMTQQKMTDDQIIKKEKYYSTENGEILTEMKFTKGAILKLVDADKKDTVKQYAKDNDLNFKDVNDLKSILKFYNTI</sequence>
<keyword evidence="1" id="KW-0732">Signal</keyword>
<organism evidence="2 3">
    <name type="scientific">Formosa maritima</name>
    <dbReference type="NCBI Taxonomy" id="2592046"/>
    <lineage>
        <taxon>Bacteria</taxon>
        <taxon>Pseudomonadati</taxon>
        <taxon>Bacteroidota</taxon>
        <taxon>Flavobacteriia</taxon>
        <taxon>Flavobacteriales</taxon>
        <taxon>Flavobacteriaceae</taxon>
        <taxon>Formosa</taxon>
    </lineage>
</organism>
<dbReference type="EMBL" id="VSFC01000052">
    <property type="protein sequence ID" value="TYA53307.1"/>
    <property type="molecule type" value="Genomic_DNA"/>
</dbReference>
<dbReference type="RefSeq" id="WP_148456610.1">
    <property type="nucleotide sequence ID" value="NZ_VSFC01000052.1"/>
</dbReference>
<feature type="signal peptide" evidence="1">
    <location>
        <begin position="1"/>
        <end position="20"/>
    </location>
</feature>
<feature type="chain" id="PRO_5022922762" evidence="1">
    <location>
        <begin position="21"/>
        <end position="233"/>
    </location>
</feature>
<reference evidence="2 3" key="1">
    <citation type="submission" date="2019-08" db="EMBL/GenBank/DDBJ databases">
        <title>Formosa sediminis sp. nov., isolated from marine sediment.</title>
        <authorList>
            <person name="Cao W.R."/>
        </authorList>
    </citation>
    <scope>NUCLEOTIDE SEQUENCE [LARGE SCALE GENOMIC DNA]</scope>
    <source>
        <strain evidence="2 3">1494</strain>
    </source>
</reference>
<evidence type="ECO:0000313" key="2">
    <source>
        <dbReference type="EMBL" id="TYA53307.1"/>
    </source>
</evidence>
<name>A0A5D0G633_9FLAO</name>
<keyword evidence="3" id="KW-1185">Reference proteome</keyword>
<gene>
    <name evidence="2" type="ORF">FVF61_11720</name>
</gene>
<proteinExistence type="predicted"/>
<evidence type="ECO:0000256" key="1">
    <source>
        <dbReference type="SAM" id="SignalP"/>
    </source>
</evidence>